<evidence type="ECO:0000256" key="5">
    <source>
        <dbReference type="HAMAP-Rule" id="MF_00502"/>
    </source>
</evidence>
<dbReference type="NCBIfam" id="TIGR00105">
    <property type="entry name" value="L31"/>
    <property type="match status" value="1"/>
</dbReference>
<name>A0AB74U7J0_9GAMM</name>
<keyword evidence="3 5" id="KW-0689">Ribosomal protein</keyword>
<evidence type="ECO:0000256" key="1">
    <source>
        <dbReference type="ARBA" id="ARBA00008196"/>
    </source>
</evidence>
<keyword evidence="4 5" id="KW-0687">Ribonucleoprotein</keyword>
<dbReference type="EMBL" id="CP159578">
    <property type="protein sequence ID" value="XCJ78538.1"/>
    <property type="molecule type" value="Genomic_DNA"/>
</dbReference>
<evidence type="ECO:0000256" key="2">
    <source>
        <dbReference type="ARBA" id="ARBA00011838"/>
    </source>
</evidence>
<dbReference type="AlphaFoldDB" id="A0AB74U7J0"/>
<protein>
    <recommendedName>
        <fullName evidence="5">Large ribosomal subunit protein bL31B</fullName>
    </recommendedName>
</protein>
<dbReference type="Gene3D" id="4.10.830.30">
    <property type="entry name" value="Ribosomal protein L31"/>
    <property type="match status" value="1"/>
</dbReference>
<dbReference type="InterPro" id="IPR027493">
    <property type="entry name" value="Ribosomal_bL31_B"/>
</dbReference>
<dbReference type="RefSeq" id="WP_353979523.1">
    <property type="nucleotide sequence ID" value="NZ_CP159578.1"/>
</dbReference>
<dbReference type="GO" id="GO:0003735">
    <property type="term" value="F:structural constituent of ribosome"/>
    <property type="evidence" value="ECO:0007669"/>
    <property type="project" value="InterPro"/>
</dbReference>
<dbReference type="PANTHER" id="PTHR33280:SF1">
    <property type="entry name" value="LARGE RIBOSOMAL SUBUNIT PROTEIN BL31C"/>
    <property type="match status" value="1"/>
</dbReference>
<dbReference type="GO" id="GO:1990904">
    <property type="term" value="C:ribonucleoprotein complex"/>
    <property type="evidence" value="ECO:0007669"/>
    <property type="project" value="UniProtKB-KW"/>
</dbReference>
<dbReference type="InterPro" id="IPR002150">
    <property type="entry name" value="Ribosomal_bL31"/>
</dbReference>
<sequence length="87" mass="9933">MKDGIHPQYRTVIFHDTSVDKYFKIGSTMSSDETMEWEDGNTYPVVRLDISSASHPFYTGKQREVGSEGRAAQFQRRFGSIAAARRK</sequence>
<dbReference type="GO" id="GO:0005840">
    <property type="term" value="C:ribosome"/>
    <property type="evidence" value="ECO:0007669"/>
    <property type="project" value="UniProtKB-KW"/>
</dbReference>
<accession>A0AB74U7J0</accession>
<reference evidence="6" key="1">
    <citation type="submission" date="2024-06" db="EMBL/GenBank/DDBJ databases">
        <title>Complete genome of Salinicola endophyticus HNIBRBA4755.</title>
        <authorList>
            <person name="Shin S.Y."/>
            <person name="Kang H."/>
            <person name="Song J."/>
        </authorList>
    </citation>
    <scope>NUCLEOTIDE SEQUENCE</scope>
    <source>
        <strain evidence="6">HNIBRBA4755</strain>
    </source>
</reference>
<dbReference type="PROSITE" id="PS01143">
    <property type="entry name" value="RIBOSOMAL_L31"/>
    <property type="match status" value="1"/>
</dbReference>
<dbReference type="SUPFAM" id="SSF143800">
    <property type="entry name" value="L28p-like"/>
    <property type="match status" value="1"/>
</dbReference>
<dbReference type="InterPro" id="IPR034704">
    <property type="entry name" value="Ribosomal_bL28/bL31-like_sf"/>
</dbReference>
<evidence type="ECO:0000256" key="4">
    <source>
        <dbReference type="ARBA" id="ARBA00023274"/>
    </source>
</evidence>
<dbReference type="InterPro" id="IPR042105">
    <property type="entry name" value="Ribosomal_bL31_sf"/>
</dbReference>
<organism evidence="6">
    <name type="scientific">Salinicola endophyticus</name>
    <dbReference type="NCBI Taxonomy" id="1949083"/>
    <lineage>
        <taxon>Bacteria</taxon>
        <taxon>Pseudomonadati</taxon>
        <taxon>Pseudomonadota</taxon>
        <taxon>Gammaproteobacteria</taxon>
        <taxon>Oceanospirillales</taxon>
        <taxon>Halomonadaceae</taxon>
        <taxon>Salinicola</taxon>
    </lineage>
</organism>
<gene>
    <name evidence="5" type="primary">rpmE2</name>
    <name evidence="6" type="ORF">ABV408_13980</name>
</gene>
<dbReference type="PRINTS" id="PR01249">
    <property type="entry name" value="RIBOSOMALL31"/>
</dbReference>
<dbReference type="PANTHER" id="PTHR33280">
    <property type="entry name" value="50S RIBOSOMAL PROTEIN L31, CHLOROPLASTIC"/>
    <property type="match status" value="1"/>
</dbReference>
<dbReference type="HAMAP" id="MF_00502">
    <property type="entry name" value="Ribosomal_bL31_2"/>
    <property type="match status" value="1"/>
</dbReference>
<proteinExistence type="inferred from homology"/>
<comment type="subunit">
    <text evidence="2 5">Part of the 50S ribosomal subunit.</text>
</comment>
<comment type="similarity">
    <text evidence="1 5">Belongs to the bacterial ribosomal protein bL31 family. Type B subfamily.</text>
</comment>
<evidence type="ECO:0000313" key="6">
    <source>
        <dbReference type="EMBL" id="XCJ78538.1"/>
    </source>
</evidence>
<evidence type="ECO:0000256" key="3">
    <source>
        <dbReference type="ARBA" id="ARBA00022980"/>
    </source>
</evidence>
<dbReference type="NCBIfam" id="NF002462">
    <property type="entry name" value="PRK01678.1"/>
    <property type="match status" value="1"/>
</dbReference>
<dbReference type="GO" id="GO:0006412">
    <property type="term" value="P:translation"/>
    <property type="evidence" value="ECO:0007669"/>
    <property type="project" value="UniProtKB-UniRule"/>
</dbReference>
<dbReference type="Pfam" id="PF01197">
    <property type="entry name" value="Ribosomal_L31"/>
    <property type="match status" value="1"/>
</dbReference>